<feature type="DNA-binding region" description="H-T-H motif" evidence="2">
    <location>
        <begin position="43"/>
        <end position="62"/>
    </location>
</feature>
<evidence type="ECO:0000256" key="2">
    <source>
        <dbReference type="PROSITE-ProRule" id="PRU00335"/>
    </source>
</evidence>
<dbReference type="InterPro" id="IPR009057">
    <property type="entry name" value="Homeodomain-like_sf"/>
</dbReference>
<organism evidence="4 5">
    <name type="scientific">Pseudonocardia eucalypti</name>
    <dbReference type="NCBI Taxonomy" id="648755"/>
    <lineage>
        <taxon>Bacteria</taxon>
        <taxon>Bacillati</taxon>
        <taxon>Actinomycetota</taxon>
        <taxon>Actinomycetes</taxon>
        <taxon>Pseudonocardiales</taxon>
        <taxon>Pseudonocardiaceae</taxon>
        <taxon>Pseudonocardia</taxon>
    </lineage>
</organism>
<dbReference type="Gene3D" id="1.10.357.10">
    <property type="entry name" value="Tetracycline Repressor, domain 2"/>
    <property type="match status" value="1"/>
</dbReference>
<protein>
    <submittedName>
        <fullName evidence="4">TetR/AcrR family transcriptional regulator</fullName>
    </submittedName>
</protein>
<sequence>MTQGAPKVWGGTTLDARRDARRRALLDVGLELLGGAGQGSAVTVRSVCRHAKLTDRYFYESFADRDELLVAVYDQVAERVRDVLNEAVAGVVAARPPDQPAAIARAAVEAFLGELTADPRKGRVLLLAPMTDAVLSARAAELMPVFAELIRVQLAAGHGAAPAARAAGDGAAPAGQSTAPAAERMTATALIGALSQLFIRWLDGTLEVGERELTDYSVRLLLHSVPLARPANGPHG</sequence>
<dbReference type="Gene3D" id="1.10.10.60">
    <property type="entry name" value="Homeodomain-like"/>
    <property type="match status" value="1"/>
</dbReference>
<comment type="caution">
    <text evidence="4">The sequence shown here is derived from an EMBL/GenBank/DDBJ whole genome shotgun (WGS) entry which is preliminary data.</text>
</comment>
<proteinExistence type="predicted"/>
<dbReference type="PROSITE" id="PS50977">
    <property type="entry name" value="HTH_TETR_2"/>
    <property type="match status" value="1"/>
</dbReference>
<keyword evidence="1 2" id="KW-0238">DNA-binding</keyword>
<evidence type="ECO:0000313" key="5">
    <source>
        <dbReference type="Proteomes" id="UP001428817"/>
    </source>
</evidence>
<dbReference type="Proteomes" id="UP001428817">
    <property type="component" value="Unassembled WGS sequence"/>
</dbReference>
<dbReference type="InterPro" id="IPR001647">
    <property type="entry name" value="HTH_TetR"/>
</dbReference>
<dbReference type="RefSeq" id="WP_345703333.1">
    <property type="nucleotide sequence ID" value="NZ_BAABJP010000043.1"/>
</dbReference>
<feature type="domain" description="HTH tetR-type" evidence="3">
    <location>
        <begin position="19"/>
        <end position="80"/>
    </location>
</feature>
<evidence type="ECO:0000313" key="4">
    <source>
        <dbReference type="EMBL" id="GAA5169869.1"/>
    </source>
</evidence>
<gene>
    <name evidence="4" type="ORF">GCM10023321_66120</name>
</gene>
<evidence type="ECO:0000259" key="3">
    <source>
        <dbReference type="PROSITE" id="PS50977"/>
    </source>
</evidence>
<dbReference type="EMBL" id="BAABJP010000043">
    <property type="protein sequence ID" value="GAA5169869.1"/>
    <property type="molecule type" value="Genomic_DNA"/>
</dbReference>
<reference evidence="5" key="1">
    <citation type="journal article" date="2019" name="Int. J. Syst. Evol. Microbiol.">
        <title>The Global Catalogue of Microorganisms (GCM) 10K type strain sequencing project: providing services to taxonomists for standard genome sequencing and annotation.</title>
        <authorList>
            <consortium name="The Broad Institute Genomics Platform"/>
            <consortium name="The Broad Institute Genome Sequencing Center for Infectious Disease"/>
            <person name="Wu L."/>
            <person name="Ma J."/>
        </authorList>
    </citation>
    <scope>NUCLEOTIDE SEQUENCE [LARGE SCALE GENOMIC DNA]</scope>
    <source>
        <strain evidence="5">JCM 18303</strain>
    </source>
</reference>
<keyword evidence="5" id="KW-1185">Reference proteome</keyword>
<dbReference type="SUPFAM" id="SSF46689">
    <property type="entry name" value="Homeodomain-like"/>
    <property type="match status" value="1"/>
</dbReference>
<evidence type="ECO:0000256" key="1">
    <source>
        <dbReference type="ARBA" id="ARBA00023125"/>
    </source>
</evidence>
<name>A0ABP9R021_9PSEU</name>
<accession>A0ABP9R021</accession>